<dbReference type="EMBL" id="DVFI01000099">
    <property type="protein sequence ID" value="HIQ63327.1"/>
    <property type="molecule type" value="Genomic_DNA"/>
</dbReference>
<feature type="domain" description="Flavin reductase like" evidence="2">
    <location>
        <begin position="30"/>
        <end position="168"/>
    </location>
</feature>
<dbReference type="InterPro" id="IPR012349">
    <property type="entry name" value="Split_barrel_FMN-bd"/>
</dbReference>
<dbReference type="InterPro" id="IPR052174">
    <property type="entry name" value="Flavoredoxin"/>
</dbReference>
<comment type="similarity">
    <text evidence="1">Belongs to the flavoredoxin family.</text>
</comment>
<accession>A0A9D0YWL1</accession>
<evidence type="ECO:0000313" key="4">
    <source>
        <dbReference type="Proteomes" id="UP000886819"/>
    </source>
</evidence>
<protein>
    <submittedName>
        <fullName evidence="3">Flavin reductase family protein</fullName>
    </submittedName>
</protein>
<dbReference type="SUPFAM" id="SSF50475">
    <property type="entry name" value="FMN-binding split barrel"/>
    <property type="match status" value="1"/>
</dbReference>
<reference evidence="3" key="1">
    <citation type="submission" date="2020-10" db="EMBL/GenBank/DDBJ databases">
        <authorList>
            <person name="Gilroy R."/>
        </authorList>
    </citation>
    <scope>NUCLEOTIDE SEQUENCE</scope>
    <source>
        <strain evidence="3">ChiHile30-977</strain>
    </source>
</reference>
<evidence type="ECO:0000259" key="2">
    <source>
        <dbReference type="Pfam" id="PF01613"/>
    </source>
</evidence>
<organism evidence="3 4">
    <name type="scientific">Candidatus Avichristensenella intestinipullorum</name>
    <dbReference type="NCBI Taxonomy" id="2840693"/>
    <lineage>
        <taxon>Bacteria</taxon>
        <taxon>Bacillati</taxon>
        <taxon>Bacillota</taxon>
        <taxon>Clostridia</taxon>
        <taxon>Candidatus Avichristensenella</taxon>
    </lineage>
</organism>
<evidence type="ECO:0000256" key="1">
    <source>
        <dbReference type="ARBA" id="ARBA00038054"/>
    </source>
</evidence>
<sequence length="169" mass="18162">MKQISIEQAAMRIAQALPGDGAFLCVGGKRPNTMTIGWGGLTYFWGKHVFLAPVRPQRFTHPLLEQEGEFTVCVPAPGEMRKALAQAGTLSGRDGDKFAAIGLETLPGRAVNAPVIRGCALYLECRVLARTAFTGEGTDDEVAARAYPQGDFHTLFFGEVIACYAGENV</sequence>
<reference evidence="3" key="2">
    <citation type="journal article" date="2021" name="PeerJ">
        <title>Extensive microbial diversity within the chicken gut microbiome revealed by metagenomics and culture.</title>
        <authorList>
            <person name="Gilroy R."/>
            <person name="Ravi A."/>
            <person name="Getino M."/>
            <person name="Pursley I."/>
            <person name="Horton D.L."/>
            <person name="Alikhan N.F."/>
            <person name="Baker D."/>
            <person name="Gharbi K."/>
            <person name="Hall N."/>
            <person name="Watson M."/>
            <person name="Adriaenssens E.M."/>
            <person name="Foster-Nyarko E."/>
            <person name="Jarju S."/>
            <person name="Secka A."/>
            <person name="Antonio M."/>
            <person name="Oren A."/>
            <person name="Chaudhuri R.R."/>
            <person name="La Ragione R."/>
            <person name="Hildebrand F."/>
            <person name="Pallen M.J."/>
        </authorList>
    </citation>
    <scope>NUCLEOTIDE SEQUENCE</scope>
    <source>
        <strain evidence="3">ChiHile30-977</strain>
    </source>
</reference>
<name>A0A9D0YWL1_9FIRM</name>
<comment type="caution">
    <text evidence="3">The sequence shown here is derived from an EMBL/GenBank/DDBJ whole genome shotgun (WGS) entry which is preliminary data.</text>
</comment>
<dbReference type="PANTHER" id="PTHR43567">
    <property type="entry name" value="FLAVOREDOXIN-RELATED-RELATED"/>
    <property type="match status" value="1"/>
</dbReference>
<proteinExistence type="inferred from homology"/>
<dbReference type="Proteomes" id="UP000886819">
    <property type="component" value="Unassembled WGS sequence"/>
</dbReference>
<dbReference type="InterPro" id="IPR002563">
    <property type="entry name" value="Flavin_Rdtase-like_dom"/>
</dbReference>
<evidence type="ECO:0000313" key="3">
    <source>
        <dbReference type="EMBL" id="HIQ63327.1"/>
    </source>
</evidence>
<dbReference type="PANTHER" id="PTHR43567:SF5">
    <property type="entry name" value="HYPOTHETICAL CYTOSOLIC PROTEIN"/>
    <property type="match status" value="1"/>
</dbReference>
<dbReference type="GO" id="GO:0010181">
    <property type="term" value="F:FMN binding"/>
    <property type="evidence" value="ECO:0007669"/>
    <property type="project" value="InterPro"/>
</dbReference>
<dbReference type="AlphaFoldDB" id="A0A9D0YWL1"/>
<dbReference type="Pfam" id="PF01613">
    <property type="entry name" value="Flavin_Reduct"/>
    <property type="match status" value="1"/>
</dbReference>
<gene>
    <name evidence="3" type="ORF">IAA66_07035</name>
</gene>
<dbReference type="GO" id="GO:0016646">
    <property type="term" value="F:oxidoreductase activity, acting on the CH-NH group of donors, NAD or NADP as acceptor"/>
    <property type="evidence" value="ECO:0007669"/>
    <property type="project" value="UniProtKB-ARBA"/>
</dbReference>
<dbReference type="Gene3D" id="2.30.110.10">
    <property type="entry name" value="Electron Transport, Fmn-binding Protein, Chain A"/>
    <property type="match status" value="1"/>
</dbReference>